<feature type="signal peptide" evidence="1">
    <location>
        <begin position="1"/>
        <end position="23"/>
    </location>
</feature>
<dbReference type="EMBL" id="JAHRIN010080697">
    <property type="protein sequence ID" value="MEQ2219725.1"/>
    <property type="molecule type" value="Genomic_DNA"/>
</dbReference>
<name>A0ABV0SHP2_9TELE</name>
<comment type="caution">
    <text evidence="2">The sequence shown here is derived from an EMBL/GenBank/DDBJ whole genome shotgun (WGS) entry which is preliminary data.</text>
</comment>
<keyword evidence="1" id="KW-0732">Signal</keyword>
<keyword evidence="3" id="KW-1185">Reference proteome</keyword>
<feature type="chain" id="PRO_5047378742" evidence="1">
    <location>
        <begin position="24"/>
        <end position="101"/>
    </location>
</feature>
<evidence type="ECO:0000313" key="3">
    <source>
        <dbReference type="Proteomes" id="UP001434883"/>
    </source>
</evidence>
<protein>
    <submittedName>
        <fullName evidence="2">Uncharacterized protein</fullName>
    </submittedName>
</protein>
<gene>
    <name evidence="2" type="ORF">XENOCAPTIV_022649</name>
</gene>
<accession>A0ABV0SHP2</accession>
<dbReference type="Proteomes" id="UP001434883">
    <property type="component" value="Unassembled WGS sequence"/>
</dbReference>
<proteinExistence type="predicted"/>
<reference evidence="2 3" key="1">
    <citation type="submission" date="2021-06" db="EMBL/GenBank/DDBJ databases">
        <authorList>
            <person name="Palmer J.M."/>
        </authorList>
    </citation>
    <scope>NUCLEOTIDE SEQUENCE [LARGE SCALE GENOMIC DNA]</scope>
    <source>
        <strain evidence="2 3">XC_2019</strain>
        <tissue evidence="2">Muscle</tissue>
    </source>
</reference>
<evidence type="ECO:0000313" key="2">
    <source>
        <dbReference type="EMBL" id="MEQ2219725.1"/>
    </source>
</evidence>
<organism evidence="2 3">
    <name type="scientific">Xenoophorus captivus</name>
    <dbReference type="NCBI Taxonomy" id="1517983"/>
    <lineage>
        <taxon>Eukaryota</taxon>
        <taxon>Metazoa</taxon>
        <taxon>Chordata</taxon>
        <taxon>Craniata</taxon>
        <taxon>Vertebrata</taxon>
        <taxon>Euteleostomi</taxon>
        <taxon>Actinopterygii</taxon>
        <taxon>Neopterygii</taxon>
        <taxon>Teleostei</taxon>
        <taxon>Neoteleostei</taxon>
        <taxon>Acanthomorphata</taxon>
        <taxon>Ovalentaria</taxon>
        <taxon>Atherinomorphae</taxon>
        <taxon>Cyprinodontiformes</taxon>
        <taxon>Goodeidae</taxon>
        <taxon>Xenoophorus</taxon>
    </lineage>
</organism>
<sequence length="101" mass="11026">MYITHSACSLFLMWCDTPSVIHCLIQCLSYKGSATYKCDLIHISREDVWASSGASLLFKSPVGYPHSFSNAPVSKSYQTVAPKTAALPVMICYETIGSQGL</sequence>
<evidence type="ECO:0000256" key="1">
    <source>
        <dbReference type="SAM" id="SignalP"/>
    </source>
</evidence>